<dbReference type="InterPro" id="IPR050960">
    <property type="entry name" value="AB_hydrolase_4_sf"/>
</dbReference>
<gene>
    <name evidence="4" type="ORF">DL240_03090</name>
</gene>
<organism evidence="4 5">
    <name type="scientific">Lujinxingia litoralis</name>
    <dbReference type="NCBI Taxonomy" id="2211119"/>
    <lineage>
        <taxon>Bacteria</taxon>
        <taxon>Deltaproteobacteria</taxon>
        <taxon>Bradymonadales</taxon>
        <taxon>Lujinxingiaceae</taxon>
        <taxon>Lujinxingia</taxon>
    </lineage>
</organism>
<evidence type="ECO:0000256" key="2">
    <source>
        <dbReference type="PIRSR" id="PIRSR005211-1"/>
    </source>
</evidence>
<comment type="caution">
    <text evidence="4">The sequence shown here is derived from an EMBL/GenBank/DDBJ whole genome shotgun (WGS) entry which is preliminary data.</text>
</comment>
<accession>A0A328CC54</accession>
<dbReference type="PANTHER" id="PTHR10794">
    <property type="entry name" value="ABHYDROLASE DOMAIN-CONTAINING PROTEIN"/>
    <property type="match status" value="1"/>
</dbReference>
<feature type="active site" description="Charge relay system" evidence="2">
    <location>
        <position position="272"/>
    </location>
</feature>
<feature type="active site" description="Charge relay system" evidence="2">
    <location>
        <position position="148"/>
    </location>
</feature>
<evidence type="ECO:0000313" key="4">
    <source>
        <dbReference type="EMBL" id="RAL25210.1"/>
    </source>
</evidence>
<name>A0A328CC54_9DELT</name>
<dbReference type="PANTHER" id="PTHR10794:SF63">
    <property type="entry name" value="ALPHA_BETA HYDROLASE 1, ISOFORM A"/>
    <property type="match status" value="1"/>
</dbReference>
<proteinExistence type="inferred from homology"/>
<reference evidence="4 5" key="1">
    <citation type="submission" date="2018-05" db="EMBL/GenBank/DDBJ databases">
        <title>Lujinxingia marina gen. nov. sp. nov., a new facultative anaerobic member of the class Deltaproteobacteria, and proposal of Lujinxingaceae fam. nov.</title>
        <authorList>
            <person name="Li C.-M."/>
        </authorList>
    </citation>
    <scope>NUCLEOTIDE SEQUENCE [LARGE SCALE GENOMIC DNA]</scope>
    <source>
        <strain evidence="4 5">B210</strain>
    </source>
</reference>
<dbReference type="Proteomes" id="UP000249169">
    <property type="component" value="Unassembled WGS sequence"/>
</dbReference>
<feature type="active site" description="Charge relay system" evidence="2">
    <location>
        <position position="301"/>
    </location>
</feature>
<evidence type="ECO:0000259" key="3">
    <source>
        <dbReference type="Pfam" id="PF12697"/>
    </source>
</evidence>
<evidence type="ECO:0000256" key="1">
    <source>
        <dbReference type="ARBA" id="ARBA00010884"/>
    </source>
</evidence>
<keyword evidence="5" id="KW-1185">Reference proteome</keyword>
<dbReference type="GO" id="GO:0047372">
    <property type="term" value="F:monoacylglycerol lipase activity"/>
    <property type="evidence" value="ECO:0007669"/>
    <property type="project" value="TreeGrafter"/>
</dbReference>
<dbReference type="AlphaFoldDB" id="A0A328CC54"/>
<sequence length="334" mass="35330">MMLQRLQASLSATTALRERLGGHARTITPTLRHGWLPRKAPRADFWRTQITNEEGRSIALSGMFADVAGATDLVVVLHGLGGAVDRGYCVEAARAAHRVGVPCLRLAMRGADGLGEDFHHAGLTADLGEVLAQPFFERFERVALLGYSMGGHVCLKAAAEGVSSKICAVAAVCPPLDLGAAQRCIDAPGNLVYRRHLLAALNEIYAGLAARGKVPTPVERVRQATSLREWDQLTVVPRFGFRDVDDYYESQSVGGRLTQLKVPALVVASPGDPMIPAQSLRGPLVAAADQVEARWVGGGGHVFFAPGVDLGFEAEPGVEAQVLAFLLGGGKGGA</sequence>
<dbReference type="Gene3D" id="3.40.50.1820">
    <property type="entry name" value="alpha/beta hydrolase"/>
    <property type="match status" value="1"/>
</dbReference>
<dbReference type="EMBL" id="QHKO01000001">
    <property type="protein sequence ID" value="RAL25210.1"/>
    <property type="molecule type" value="Genomic_DNA"/>
</dbReference>
<feature type="domain" description="AB hydrolase-1" evidence="3">
    <location>
        <begin position="74"/>
        <end position="304"/>
    </location>
</feature>
<dbReference type="InterPro" id="IPR012020">
    <property type="entry name" value="ABHD4"/>
</dbReference>
<dbReference type="Pfam" id="PF12697">
    <property type="entry name" value="Abhydrolase_6"/>
    <property type="match status" value="1"/>
</dbReference>
<dbReference type="InterPro" id="IPR029058">
    <property type="entry name" value="AB_hydrolase_fold"/>
</dbReference>
<dbReference type="GO" id="GO:0034338">
    <property type="term" value="F:short-chain carboxylesterase activity"/>
    <property type="evidence" value="ECO:0007669"/>
    <property type="project" value="TreeGrafter"/>
</dbReference>
<dbReference type="PIRSF" id="PIRSF005211">
    <property type="entry name" value="Ab_hydro_YheT"/>
    <property type="match status" value="1"/>
</dbReference>
<comment type="similarity">
    <text evidence="1">Belongs to the AB hydrolase superfamily. AB hydrolase 4 family.</text>
</comment>
<dbReference type="InterPro" id="IPR000073">
    <property type="entry name" value="AB_hydrolase_1"/>
</dbReference>
<protein>
    <recommendedName>
        <fullName evidence="3">AB hydrolase-1 domain-containing protein</fullName>
    </recommendedName>
</protein>
<dbReference type="SUPFAM" id="SSF53474">
    <property type="entry name" value="alpha/beta-Hydrolases"/>
    <property type="match status" value="1"/>
</dbReference>
<evidence type="ECO:0000313" key="5">
    <source>
        <dbReference type="Proteomes" id="UP000249169"/>
    </source>
</evidence>